<protein>
    <recommendedName>
        <fullName evidence="9">Membrane fusion protein (MFP) family protein</fullName>
    </recommendedName>
</protein>
<dbReference type="RefSeq" id="WP_189989519.1">
    <property type="nucleotide sequence ID" value="NZ_BMZS01000004.1"/>
</dbReference>
<evidence type="ECO:0000313" key="14">
    <source>
        <dbReference type="Proteomes" id="UP000630353"/>
    </source>
</evidence>
<evidence type="ECO:0000256" key="3">
    <source>
        <dbReference type="ARBA" id="ARBA00022448"/>
    </source>
</evidence>
<feature type="transmembrane region" description="Helical" evidence="9">
    <location>
        <begin position="31"/>
        <end position="49"/>
    </location>
</feature>
<keyword evidence="8 9" id="KW-0472">Membrane</keyword>
<evidence type="ECO:0000256" key="10">
    <source>
        <dbReference type="SAM" id="Coils"/>
    </source>
</evidence>
<keyword evidence="4 9" id="KW-1003">Cell membrane</keyword>
<accession>A0A919CPG8</accession>
<dbReference type="InterPro" id="IPR058982">
    <property type="entry name" value="Beta-barrel_AprE"/>
</dbReference>
<evidence type="ECO:0000256" key="2">
    <source>
        <dbReference type="ARBA" id="ARBA00009477"/>
    </source>
</evidence>
<dbReference type="PRINTS" id="PR01490">
    <property type="entry name" value="RTXTOXIND"/>
</dbReference>
<dbReference type="InterPro" id="IPR006144">
    <property type="entry name" value="Secretion_HlyD_CS"/>
</dbReference>
<proteinExistence type="inferred from homology"/>
<evidence type="ECO:0000256" key="8">
    <source>
        <dbReference type="ARBA" id="ARBA00023136"/>
    </source>
</evidence>
<sequence>MPADRALSLDTVPRGYTEVERDPNILDIRTFILLTAITAVIGVAVWMSFAKLDSATAAPGELRVESHRKTLKVLESGIVHRLLVSEGDRVVEGQPLIELDPTRANANVEIFQRRYYATQAQLARFQAEAAGRTAVRFPDSLLERADDPDIRAAMITEADLFDARTSALKARTDVTKARIDQLQSQIGSTDNQISATREQIAISVDELQSVEYLYNKNLIQKSRFLAAKRTYVDLKAKLSDLQSRRAQLESEVGATRLELLDIEEQARNEALTQVSTLQAQILELEQQIGISSSTAGLLTLKSPLTGTVVKLEVFSEGTVVLAGEPLMDIVPANDQLIVETHVGPDDIDNVAVGMVAKVRLSGLSARTTPLLEGKVTMVSADLASPKDAEIKYYLANVVLPPAELEKLKDVELAPGMQATVMIVKGERTVLDYLLSPIVLAAETAMREP</sequence>
<feature type="domain" description="AprE-like long alpha-helical hairpin" evidence="11">
    <location>
        <begin position="104"/>
        <end position="290"/>
    </location>
</feature>
<organism evidence="13 14">
    <name type="scientific">Thalassobaculum fulvum</name>
    <dbReference type="NCBI Taxonomy" id="1633335"/>
    <lineage>
        <taxon>Bacteria</taxon>
        <taxon>Pseudomonadati</taxon>
        <taxon>Pseudomonadota</taxon>
        <taxon>Alphaproteobacteria</taxon>
        <taxon>Rhodospirillales</taxon>
        <taxon>Thalassobaculaceae</taxon>
        <taxon>Thalassobaculum</taxon>
    </lineage>
</organism>
<evidence type="ECO:0000256" key="6">
    <source>
        <dbReference type="ARBA" id="ARBA00022692"/>
    </source>
</evidence>
<dbReference type="NCBIfam" id="TIGR01843">
    <property type="entry name" value="type_I_hlyD"/>
    <property type="match status" value="1"/>
</dbReference>
<dbReference type="GO" id="GO:0005886">
    <property type="term" value="C:plasma membrane"/>
    <property type="evidence" value="ECO:0007669"/>
    <property type="project" value="UniProtKB-SubCell"/>
</dbReference>
<evidence type="ECO:0000256" key="7">
    <source>
        <dbReference type="ARBA" id="ARBA00022989"/>
    </source>
</evidence>
<keyword evidence="5 9" id="KW-0997">Cell inner membrane</keyword>
<keyword evidence="7 9" id="KW-1133">Transmembrane helix</keyword>
<reference evidence="13" key="1">
    <citation type="journal article" date="2014" name="Int. J. Syst. Evol. Microbiol.">
        <title>Complete genome sequence of Corynebacterium casei LMG S-19264T (=DSM 44701T), isolated from a smear-ripened cheese.</title>
        <authorList>
            <consortium name="US DOE Joint Genome Institute (JGI-PGF)"/>
            <person name="Walter F."/>
            <person name="Albersmeier A."/>
            <person name="Kalinowski J."/>
            <person name="Ruckert C."/>
        </authorList>
    </citation>
    <scope>NUCLEOTIDE SEQUENCE</scope>
    <source>
        <strain evidence="13">KCTC 42651</strain>
    </source>
</reference>
<dbReference type="GO" id="GO:0009306">
    <property type="term" value="P:protein secretion"/>
    <property type="evidence" value="ECO:0007669"/>
    <property type="project" value="InterPro"/>
</dbReference>
<reference evidence="13" key="2">
    <citation type="submission" date="2020-09" db="EMBL/GenBank/DDBJ databases">
        <authorList>
            <person name="Sun Q."/>
            <person name="Kim S."/>
        </authorList>
    </citation>
    <scope>NUCLEOTIDE SEQUENCE</scope>
    <source>
        <strain evidence="13">KCTC 42651</strain>
    </source>
</reference>
<dbReference type="Proteomes" id="UP000630353">
    <property type="component" value="Unassembled WGS sequence"/>
</dbReference>
<evidence type="ECO:0000256" key="9">
    <source>
        <dbReference type="RuleBase" id="RU365093"/>
    </source>
</evidence>
<comment type="similarity">
    <text evidence="2 9">Belongs to the membrane fusion protein (MFP) (TC 8.A.1) family.</text>
</comment>
<keyword evidence="10" id="KW-0175">Coiled coil</keyword>
<dbReference type="PANTHER" id="PTHR30386:SF17">
    <property type="entry name" value="ALKALINE PROTEASE SECRETION PROTEIN APRE"/>
    <property type="match status" value="1"/>
</dbReference>
<dbReference type="Gene3D" id="2.40.30.170">
    <property type="match status" value="1"/>
</dbReference>
<comment type="subcellular location">
    <subcellularLocation>
        <location evidence="1 9">Cell inner membrane</location>
        <topology evidence="1 9">Single-pass membrane protein</topology>
    </subcellularLocation>
</comment>
<dbReference type="Gene3D" id="2.40.50.100">
    <property type="match status" value="1"/>
</dbReference>
<evidence type="ECO:0000259" key="12">
    <source>
        <dbReference type="Pfam" id="PF26002"/>
    </source>
</evidence>
<comment type="caution">
    <text evidence="13">The sequence shown here is derived from an EMBL/GenBank/DDBJ whole genome shotgun (WGS) entry which is preliminary data.</text>
</comment>
<name>A0A919CPG8_9PROT</name>
<evidence type="ECO:0000256" key="1">
    <source>
        <dbReference type="ARBA" id="ARBA00004377"/>
    </source>
</evidence>
<dbReference type="InterPro" id="IPR050739">
    <property type="entry name" value="MFP"/>
</dbReference>
<dbReference type="EMBL" id="BMZS01000004">
    <property type="protein sequence ID" value="GHD50003.1"/>
    <property type="molecule type" value="Genomic_DNA"/>
</dbReference>
<dbReference type="PROSITE" id="PS00543">
    <property type="entry name" value="HLYD_FAMILY"/>
    <property type="match status" value="1"/>
</dbReference>
<feature type="domain" description="AprE-like beta-barrel" evidence="12">
    <location>
        <begin position="336"/>
        <end position="424"/>
    </location>
</feature>
<evidence type="ECO:0000256" key="4">
    <source>
        <dbReference type="ARBA" id="ARBA00022475"/>
    </source>
</evidence>
<keyword evidence="3 9" id="KW-0813">Transport</keyword>
<evidence type="ECO:0000313" key="13">
    <source>
        <dbReference type="EMBL" id="GHD50003.1"/>
    </source>
</evidence>
<dbReference type="InterPro" id="IPR058781">
    <property type="entry name" value="HH_AprE-like"/>
</dbReference>
<dbReference type="Pfam" id="PF25994">
    <property type="entry name" value="HH_AprE"/>
    <property type="match status" value="1"/>
</dbReference>
<dbReference type="InterPro" id="IPR010129">
    <property type="entry name" value="T1SS_HlyD"/>
</dbReference>
<feature type="coiled-coil region" evidence="10">
    <location>
        <begin position="231"/>
        <end position="287"/>
    </location>
</feature>
<keyword evidence="6 9" id="KW-0812">Transmembrane</keyword>
<evidence type="ECO:0000256" key="5">
    <source>
        <dbReference type="ARBA" id="ARBA00022519"/>
    </source>
</evidence>
<evidence type="ECO:0000259" key="11">
    <source>
        <dbReference type="Pfam" id="PF25994"/>
    </source>
</evidence>
<dbReference type="PANTHER" id="PTHR30386">
    <property type="entry name" value="MEMBRANE FUSION SUBUNIT OF EMRAB-TOLC MULTIDRUG EFFLUX PUMP"/>
    <property type="match status" value="1"/>
</dbReference>
<dbReference type="AlphaFoldDB" id="A0A919CPG8"/>
<keyword evidence="14" id="KW-1185">Reference proteome</keyword>
<dbReference type="Pfam" id="PF26002">
    <property type="entry name" value="Beta-barrel_AprE"/>
    <property type="match status" value="1"/>
</dbReference>
<dbReference type="Gene3D" id="1.10.287.470">
    <property type="entry name" value="Helix hairpin bin"/>
    <property type="match status" value="1"/>
</dbReference>
<gene>
    <name evidence="13" type="primary">wgdB</name>
    <name evidence="13" type="ORF">GCM10017083_23120</name>
</gene>